<dbReference type="Proteomes" id="UP000025061">
    <property type="component" value="Unassembled WGS sequence"/>
</dbReference>
<evidence type="ECO:0000313" key="9">
    <source>
        <dbReference type="Proteomes" id="UP000025061"/>
    </source>
</evidence>
<keyword evidence="9" id="KW-1185">Reference proteome</keyword>
<keyword evidence="6" id="KW-0534">Nitrate assimilation</keyword>
<name>A0A059F7Q5_9PROT</name>
<reference evidence="8 9" key="1">
    <citation type="submission" date="2013-04" db="EMBL/GenBank/DDBJ databases">
        <title>Hyphomonas hirschiana VP5 Genome Sequencing.</title>
        <authorList>
            <person name="Lai Q."/>
            <person name="Shao Z."/>
        </authorList>
    </citation>
    <scope>NUCLEOTIDE SEQUENCE [LARGE SCALE GENOMIC DNA]</scope>
    <source>
        <strain evidence="8 9">VP5</strain>
    </source>
</reference>
<evidence type="ECO:0000256" key="4">
    <source>
        <dbReference type="ARBA" id="ARBA00023004"/>
    </source>
</evidence>
<evidence type="ECO:0000256" key="2">
    <source>
        <dbReference type="ARBA" id="ARBA00022723"/>
    </source>
</evidence>
<comment type="caution">
    <text evidence="8">The sequence shown here is derived from an EMBL/GenBank/DDBJ whole genome shotgun (WGS) entry which is preliminary data.</text>
</comment>
<dbReference type="RefSeq" id="WP_011647229.1">
    <property type="nucleotide sequence ID" value="NZ_ARYI01000023.1"/>
</dbReference>
<dbReference type="OrthoDB" id="9794175at2"/>
<dbReference type="AlphaFoldDB" id="A0A059F7Q5"/>
<dbReference type="PANTHER" id="PTHR21496">
    <property type="entry name" value="FERREDOXIN-RELATED"/>
    <property type="match status" value="1"/>
</dbReference>
<keyword evidence="2" id="KW-0479">Metal-binding</keyword>
<dbReference type="PROSITE" id="PS51296">
    <property type="entry name" value="RIESKE"/>
    <property type="match status" value="1"/>
</dbReference>
<organism evidence="8 9">
    <name type="scientific">Hyphomonas hirschiana VP5</name>
    <dbReference type="NCBI Taxonomy" id="1280951"/>
    <lineage>
        <taxon>Bacteria</taxon>
        <taxon>Pseudomonadati</taxon>
        <taxon>Pseudomonadota</taxon>
        <taxon>Alphaproteobacteria</taxon>
        <taxon>Hyphomonadales</taxon>
        <taxon>Hyphomonadaceae</taxon>
        <taxon>Hyphomonas</taxon>
    </lineage>
</organism>
<dbReference type="EMBL" id="ARYI01000023">
    <property type="protein sequence ID" value="KCZ86620.1"/>
    <property type="molecule type" value="Genomic_DNA"/>
</dbReference>
<dbReference type="PATRIC" id="fig|1280951.3.peg.3447"/>
<dbReference type="SUPFAM" id="SSF50022">
    <property type="entry name" value="ISP domain"/>
    <property type="match status" value="1"/>
</dbReference>
<evidence type="ECO:0000259" key="7">
    <source>
        <dbReference type="PROSITE" id="PS51296"/>
    </source>
</evidence>
<sequence length="115" mass="12342">MSHAPLTDLAALEDIPRPGALRIMAGGIRIAVFRTGSDTVYGLEDRCPHKGGPLSDGMVHGACVTCPLHNWTISLETGRAQGADAGRVRTFRTEIRDGRVLIDLTELVPPLNATR</sequence>
<dbReference type="GO" id="GO:0046872">
    <property type="term" value="F:metal ion binding"/>
    <property type="evidence" value="ECO:0007669"/>
    <property type="project" value="UniProtKB-KW"/>
</dbReference>
<evidence type="ECO:0000256" key="6">
    <source>
        <dbReference type="ARBA" id="ARBA00023063"/>
    </source>
</evidence>
<keyword evidence="4" id="KW-0408">Iron</keyword>
<keyword evidence="1" id="KW-0001">2Fe-2S</keyword>
<feature type="domain" description="Rieske" evidence="7">
    <location>
        <begin position="7"/>
        <end position="102"/>
    </location>
</feature>
<evidence type="ECO:0000256" key="1">
    <source>
        <dbReference type="ARBA" id="ARBA00022714"/>
    </source>
</evidence>
<accession>A0A059F7Q5</accession>
<dbReference type="InterPro" id="IPR017941">
    <property type="entry name" value="Rieske_2Fe-2S"/>
</dbReference>
<keyword evidence="3" id="KW-0560">Oxidoreductase</keyword>
<evidence type="ECO:0000313" key="8">
    <source>
        <dbReference type="EMBL" id="KCZ86620.1"/>
    </source>
</evidence>
<dbReference type="InterPro" id="IPR012748">
    <property type="entry name" value="Rieske-like_NirD"/>
</dbReference>
<proteinExistence type="predicted"/>
<evidence type="ECO:0000256" key="3">
    <source>
        <dbReference type="ARBA" id="ARBA00023002"/>
    </source>
</evidence>
<dbReference type="GO" id="GO:0042128">
    <property type="term" value="P:nitrate assimilation"/>
    <property type="evidence" value="ECO:0007669"/>
    <property type="project" value="UniProtKB-KW"/>
</dbReference>
<dbReference type="CDD" id="cd03530">
    <property type="entry name" value="Rieske_NirD_small_Bacillus"/>
    <property type="match status" value="1"/>
</dbReference>
<dbReference type="Gene3D" id="2.102.10.10">
    <property type="entry name" value="Rieske [2Fe-2S] iron-sulphur domain"/>
    <property type="match status" value="1"/>
</dbReference>
<dbReference type="NCBIfam" id="TIGR02378">
    <property type="entry name" value="nirD_assim_sml"/>
    <property type="match status" value="1"/>
</dbReference>
<dbReference type="GO" id="GO:0008942">
    <property type="term" value="F:nitrite reductase [NAD(P)H] activity"/>
    <property type="evidence" value="ECO:0007669"/>
    <property type="project" value="InterPro"/>
</dbReference>
<keyword evidence="5" id="KW-0411">Iron-sulfur</keyword>
<dbReference type="InterPro" id="IPR036922">
    <property type="entry name" value="Rieske_2Fe-2S_sf"/>
</dbReference>
<evidence type="ECO:0000256" key="5">
    <source>
        <dbReference type="ARBA" id="ARBA00023014"/>
    </source>
</evidence>
<dbReference type="GO" id="GO:0051537">
    <property type="term" value="F:2 iron, 2 sulfur cluster binding"/>
    <property type="evidence" value="ECO:0007669"/>
    <property type="project" value="UniProtKB-KW"/>
</dbReference>
<dbReference type="PANTHER" id="PTHR21496:SF23">
    <property type="entry name" value="3-PHENYLPROPIONATE_CINNAMIC ACID DIOXYGENASE FERREDOXIN SUBUNIT"/>
    <property type="match status" value="1"/>
</dbReference>
<dbReference type="Pfam" id="PF00355">
    <property type="entry name" value="Rieske"/>
    <property type="match status" value="1"/>
</dbReference>
<protein>
    <submittedName>
        <fullName evidence="8">Nitrite reductase [NAD(P)H] small subunit</fullName>
    </submittedName>
</protein>
<gene>
    <name evidence="8" type="ORF">HHI_17111</name>
</gene>